<dbReference type="GO" id="GO:0008234">
    <property type="term" value="F:cysteine-type peptidase activity"/>
    <property type="evidence" value="ECO:0007669"/>
    <property type="project" value="InterPro"/>
</dbReference>
<keyword evidence="3" id="KW-0645">Protease</keyword>
<proteinExistence type="predicted"/>
<name>A0A561ENI3_9ACTN</name>
<feature type="region of interest" description="Disordered" evidence="1">
    <location>
        <begin position="1"/>
        <end position="21"/>
    </location>
</feature>
<feature type="domain" description="Peptidase C1A papain C-terminal" evidence="2">
    <location>
        <begin position="169"/>
        <end position="242"/>
    </location>
</feature>
<dbReference type="Gene3D" id="3.90.70.10">
    <property type="entry name" value="Cysteine proteinases"/>
    <property type="match status" value="2"/>
</dbReference>
<dbReference type="GO" id="GO:0006508">
    <property type="term" value="P:proteolysis"/>
    <property type="evidence" value="ECO:0007669"/>
    <property type="project" value="UniProtKB-KW"/>
</dbReference>
<dbReference type="Pfam" id="PF00112">
    <property type="entry name" value="Peptidase_C1"/>
    <property type="match status" value="1"/>
</dbReference>
<dbReference type="AlphaFoldDB" id="A0A561ENI3"/>
<dbReference type="RefSeq" id="WP_145789765.1">
    <property type="nucleotide sequence ID" value="NZ_BAAABR010000089.1"/>
</dbReference>
<dbReference type="SUPFAM" id="SSF54001">
    <property type="entry name" value="Cysteine proteinases"/>
    <property type="match status" value="1"/>
</dbReference>
<gene>
    <name evidence="3" type="ORF">FB465_2165</name>
</gene>
<evidence type="ECO:0000313" key="4">
    <source>
        <dbReference type="Proteomes" id="UP000318416"/>
    </source>
</evidence>
<keyword evidence="4" id="KW-1185">Reference proteome</keyword>
<sequence length="299" mass="30834">MAGPAQDADHPESSTAAGVALNRPHSPGICLGRHVDHDPRSLAYAHGVLPKSAIKDANWTRRIPVLNQGNLGSCTANAATGALGTDSAGRTATTTVTISPAGAAASRGYFTAGEHQLDEQFAVALYSLATRLDSFPGAYPPQDTGSSGLGAAKALKALGLATGYSHAFSLQALASALQTGPVIIGIPWRRSMFTPAADGRIPVDQASGVAGGHEVEIVAYDAHLDEYWVTNSWGESWGSAGRAYLTAADLRWLLSQHGDVTVPAWAPATPAPTPGPAPHIPAEVQLATAARAWLADRGL</sequence>
<dbReference type="InterPro" id="IPR000668">
    <property type="entry name" value="Peptidase_C1A_C"/>
</dbReference>
<evidence type="ECO:0000259" key="2">
    <source>
        <dbReference type="Pfam" id="PF00112"/>
    </source>
</evidence>
<accession>A0A561ENI3</accession>
<dbReference type="InterPro" id="IPR038765">
    <property type="entry name" value="Papain-like_cys_pep_sf"/>
</dbReference>
<dbReference type="OrthoDB" id="5289073at2"/>
<comment type="caution">
    <text evidence="3">The sequence shown here is derived from an EMBL/GenBank/DDBJ whole genome shotgun (WGS) entry which is preliminary data.</text>
</comment>
<reference evidence="3 4" key="1">
    <citation type="submission" date="2019-06" db="EMBL/GenBank/DDBJ databases">
        <title>Sequencing the genomes of 1000 actinobacteria strains.</title>
        <authorList>
            <person name="Klenk H.-P."/>
        </authorList>
    </citation>
    <scope>NUCLEOTIDE SEQUENCE [LARGE SCALE GENOMIC DNA]</scope>
    <source>
        <strain evidence="3 4">DSM 41649</strain>
    </source>
</reference>
<dbReference type="EMBL" id="VIVR01000001">
    <property type="protein sequence ID" value="TWE17160.1"/>
    <property type="molecule type" value="Genomic_DNA"/>
</dbReference>
<protein>
    <submittedName>
        <fullName evidence="3">Papain like protease</fullName>
    </submittedName>
</protein>
<organism evidence="3 4">
    <name type="scientific">Kitasatospora atroaurantiaca</name>
    <dbReference type="NCBI Taxonomy" id="285545"/>
    <lineage>
        <taxon>Bacteria</taxon>
        <taxon>Bacillati</taxon>
        <taxon>Actinomycetota</taxon>
        <taxon>Actinomycetes</taxon>
        <taxon>Kitasatosporales</taxon>
        <taxon>Streptomycetaceae</taxon>
        <taxon>Kitasatospora</taxon>
    </lineage>
</organism>
<evidence type="ECO:0000256" key="1">
    <source>
        <dbReference type="SAM" id="MobiDB-lite"/>
    </source>
</evidence>
<keyword evidence="3" id="KW-0378">Hydrolase</keyword>
<evidence type="ECO:0000313" key="3">
    <source>
        <dbReference type="EMBL" id="TWE17160.1"/>
    </source>
</evidence>
<dbReference type="Proteomes" id="UP000318416">
    <property type="component" value="Unassembled WGS sequence"/>
</dbReference>